<feature type="binding site" evidence="2">
    <location>
        <position position="364"/>
    </location>
    <ligand>
        <name>cob(II)alamin</name>
        <dbReference type="ChEBI" id="CHEBI:16304"/>
        <label>1</label>
    </ligand>
</feature>
<feature type="binding site" evidence="2">
    <location>
        <position position="369"/>
    </location>
    <ligand>
        <name>cob(II)alamin</name>
        <dbReference type="ChEBI" id="CHEBI:16304"/>
        <label>1</label>
    </ligand>
</feature>
<feature type="binding site" evidence="2">
    <location>
        <position position="374"/>
    </location>
    <ligand>
        <name>cob(II)alamin</name>
        <dbReference type="ChEBI" id="CHEBI:16304"/>
        <label>2</label>
    </ligand>
</feature>
<feature type="binding site" evidence="2">
    <location>
        <position position="412"/>
    </location>
    <ligand>
        <name>cob(II)alamin</name>
        <dbReference type="ChEBI" id="CHEBI:16304"/>
        <label>2</label>
    </ligand>
</feature>
<reference evidence="1" key="1">
    <citation type="journal article" date="2018" name="Nat. Biotechnol.">
        <title>A standardized bacterial taxonomy based on genome phylogeny substantially revises the tree of life.</title>
        <authorList>
            <person name="Parks D.H."/>
            <person name="Chuvochina M."/>
            <person name="Waite D.W."/>
            <person name="Rinke C."/>
            <person name="Skarshewski A."/>
            <person name="Chaumeil P.A."/>
            <person name="Hugenholtz P."/>
        </authorList>
    </citation>
    <scope>NUCLEOTIDE SEQUENCE</scope>
    <source>
        <strain evidence="1">UBA9382</strain>
    </source>
</reference>
<proteinExistence type="evidence at protein level"/>
<feature type="binding site" evidence="2">
    <location>
        <position position="367"/>
    </location>
    <ligand>
        <name>cob(II)alamin</name>
        <dbReference type="ChEBI" id="CHEBI:16304"/>
        <label>2</label>
    </ligand>
</feature>
<sequence length="608" mass="65002">MADATDPVPDQVQRVPLAVLEATRSLLWVQSSRDARRAAVDLVRALGADLVAAGSSDPDVVPVDVSFGEGDPLLPIAPVQSPARALLDRYLNPFVLDARRVLELAGRAERLAESASTDALTGLLNRRMLDRALGRLHRGEAVIIVDLDHFKQVNDDHGHAAGDEVLRSFGAVLLENLRGRDLVGRYGGEEFVLVVGASSDPETLLERLRERWEATRPLEVTFSAGIAPFTGDADVTLRLADDALYRAKEAGRDRWRWAEGQTPDVEAPASYVEPYLGDAIVGNRRPAVRLTLDLLDHRVPEADIVEDLLAAAQREVGERWYRNELSPADEHLASGVAGAALDALAAELPPPTRDGLVVVACAEGDWHSLSAQMFGETLRASGFDVSVLGASTPRTAVVDFLTRAGGDSLAVSCNMPIFFPGVAQLINAAHEIGVPVIVGGRAFGDDDRRAARLGADAWAAGASEAAEILAGWHARRPEVGSEPAPLDGAALRLFAASSTLATATVDELTASSSPILDLDADQVDQLREHLVFAVQFLAAARLVDDDSIFEDFLVWIDELLRTRDVPREVLAAGLEGLRAKVIAVDPGATRLLDAAWSSQPVEVADGDG</sequence>
<name>A0ACD6B9V0_9ACTN</name>
<comment type="caution">
    <text evidence="1">The sequence shown here is derived from an EMBL/GenBank/DDBJ whole genome shotgun (WGS) entry which is preliminary data.</text>
</comment>
<dbReference type="PDB" id="8J2Y">
    <property type="method" value="X-ray"/>
    <property type="resolution" value="2.30 A"/>
    <property type="chains" value="A/B=265-608"/>
</dbReference>
<feature type="binding site" evidence="2">
    <location>
        <position position="366"/>
    </location>
    <ligand>
        <name>cob(II)alamin</name>
        <dbReference type="ChEBI" id="CHEBI:16304"/>
        <label>1</label>
    </ligand>
</feature>
<evidence type="ECO:0000313" key="1">
    <source>
        <dbReference type="EMBL" id="HAS09818.1"/>
    </source>
</evidence>
<feature type="binding site" evidence="2">
    <location>
        <position position="313"/>
    </location>
    <ligand>
        <name>cob(II)alamin</name>
        <dbReference type="ChEBI" id="CHEBI:16304"/>
        <label>1</label>
    </ligand>
</feature>
<gene>
    <name evidence="1" type="ORF">DCS55_04760</name>
</gene>
<evidence type="ECO:0007829" key="2">
    <source>
        <dbReference type="PDB" id="8J2Y"/>
    </source>
</evidence>
<feature type="binding site" evidence="2">
    <location>
        <position position="365"/>
    </location>
    <ligand>
        <name>cob(II)alamin</name>
        <dbReference type="ChEBI" id="CHEBI:16304"/>
        <label>2</label>
    </ligand>
</feature>
<feature type="binding site" evidence="2">
    <location>
        <position position="412"/>
    </location>
    <ligand>
        <name>cob(II)alamin</name>
        <dbReference type="ChEBI" id="CHEBI:16304"/>
        <label>1</label>
    </ligand>
</feature>
<accession>A0ACD6B9V0</accession>
<protein>
    <submittedName>
        <fullName evidence="1">Uncharacterized protein</fullName>
    </submittedName>
</protein>
<dbReference type="EMBL" id="DMTU01000075">
    <property type="protein sequence ID" value="HAS09818.1"/>
    <property type="molecule type" value="Genomic_DNA"/>
</dbReference>
<organism evidence="1">
    <name type="scientific">Acidimicrobiaceae bacterium</name>
    <dbReference type="NCBI Taxonomy" id="2024894"/>
    <lineage>
        <taxon>Bacteria</taxon>
        <taxon>Bacillati</taxon>
        <taxon>Actinomycetota</taxon>
        <taxon>Acidimicrobiia</taxon>
        <taxon>Acidimicrobiales</taxon>
        <taxon>Acidimicrobiaceae</taxon>
    </lineage>
</organism>
<feature type="binding site" evidence="2">
    <location>
        <position position="314"/>
    </location>
    <ligand>
        <name>cob(II)alamin</name>
        <dbReference type="ChEBI" id="CHEBI:16304"/>
        <label>1</label>
    </ligand>
</feature>
<reference evidence="2" key="2">
    <citation type="journal article" date="2024" name="Nat. Commun.">
        <title>Photocobilins integrate B&lt;sub&gt;12&lt;/sub&gt; and bilin photochemistry for enzyme control.</title>
        <authorList>
            <person name="Zhang S."/>
            <person name="Jeffreys L.N."/>
            <person name="Poddar H."/>
            <person name="Yu Y."/>
            <person name="Liu C."/>
            <person name="Patel K."/>
            <person name="Johannissen L.O."/>
            <person name="Zhu L."/>
            <person name="Cliff M.J."/>
            <person name="Yan C."/>
            <person name="Schiro G."/>
            <person name="Weik M."/>
            <person name="Sakuma M."/>
            <person name="Levy C.W."/>
            <person name="Leys D."/>
            <person name="Heyes D.J."/>
            <person name="Scrutton N.S."/>
        </authorList>
    </citation>
    <scope>X-RAY CRYSTALLOGRAPHY (2.30 ANGSTROMS) OF 266-608 IN COMPLEX WITH COB(II)ALAMIN</scope>
</reference>
<accession>A0A349B205</accession>
<feature type="binding site" evidence="2">
    <location>
        <position position="555"/>
    </location>
    <ligand>
        <name>cob(II)alamin</name>
        <dbReference type="ChEBI" id="CHEBI:16304"/>
        <label>2</label>
    </ligand>
</feature>
<feature type="binding site" evidence="2">
    <location>
        <position position="374"/>
    </location>
    <ligand>
        <name>cob(II)alamin</name>
        <dbReference type="ChEBI" id="CHEBI:16304"/>
        <label>1</label>
    </ligand>
</feature>
<keyword evidence="2" id="KW-0002">3D-structure</keyword>
<feature type="binding site" evidence="2">
    <location>
        <position position="441"/>
    </location>
    <ligand>
        <name>cob(II)alamin</name>
        <dbReference type="ChEBI" id="CHEBI:16304"/>
        <label>2</label>
    </ligand>
</feature>
<feature type="binding site" evidence="2">
    <location>
        <position position="367"/>
    </location>
    <ligand>
        <name>cob(II)alamin</name>
        <dbReference type="ChEBI" id="CHEBI:16304"/>
        <label>1</label>
        <note>axial binding residue</note>
    </ligand>
    <ligandPart>
        <name>Co</name>
        <dbReference type="ChEBI" id="CHEBI:27638"/>
    </ligandPart>
</feature>
<feature type="binding site" evidence="2">
    <location>
        <position position="314"/>
    </location>
    <ligand>
        <name>cob(II)alamin</name>
        <dbReference type="ChEBI" id="CHEBI:16304"/>
        <label>2</label>
    </ligand>
</feature>